<reference evidence="6 7" key="1">
    <citation type="submission" date="2019-09" db="EMBL/GenBank/DDBJ databases">
        <title>Arenimonas chukotkensis sp. nov., a bacterium isolated from Chukotka hot spring, Arctic region, Russia.</title>
        <authorList>
            <person name="Zayulina K.S."/>
            <person name="Prokofeva M.I."/>
            <person name="Elcheninov A.G."/>
            <person name="Novikov A."/>
            <person name="Kochetkova T.V."/>
            <person name="Kublanov I.V."/>
        </authorList>
    </citation>
    <scope>NUCLEOTIDE SEQUENCE [LARGE SCALE GENOMIC DNA]</scope>
    <source>
        <strain evidence="6 7">3729k</strain>
    </source>
</reference>
<keyword evidence="2 4" id="KW-0472">Membrane</keyword>
<dbReference type="InterPro" id="IPR006690">
    <property type="entry name" value="OMPA-like_CS"/>
</dbReference>
<dbReference type="InterPro" id="IPR006665">
    <property type="entry name" value="OmpA-like"/>
</dbReference>
<dbReference type="CDD" id="cd07185">
    <property type="entry name" value="OmpA_C-like"/>
    <property type="match status" value="1"/>
</dbReference>
<dbReference type="GO" id="GO:0009279">
    <property type="term" value="C:cell outer membrane"/>
    <property type="evidence" value="ECO:0007669"/>
    <property type="project" value="UniProtKB-SubCell"/>
</dbReference>
<dbReference type="AlphaFoldDB" id="A0A5B2ZDY0"/>
<organism evidence="6 7">
    <name type="scientific">Arenimonas fontis</name>
    <dbReference type="NCBI Taxonomy" id="2608255"/>
    <lineage>
        <taxon>Bacteria</taxon>
        <taxon>Pseudomonadati</taxon>
        <taxon>Pseudomonadota</taxon>
        <taxon>Gammaproteobacteria</taxon>
        <taxon>Lysobacterales</taxon>
        <taxon>Lysobacteraceae</taxon>
        <taxon>Arenimonas</taxon>
    </lineage>
</organism>
<dbReference type="PRINTS" id="PR01021">
    <property type="entry name" value="OMPADOMAIN"/>
</dbReference>
<reference evidence="6 7" key="2">
    <citation type="submission" date="2019-09" db="EMBL/GenBank/DDBJ databases">
        <authorList>
            <person name="Mazur A."/>
        </authorList>
    </citation>
    <scope>NUCLEOTIDE SEQUENCE [LARGE SCALE GENOMIC DNA]</scope>
    <source>
        <strain evidence="6 7">3729k</strain>
    </source>
</reference>
<keyword evidence="3" id="KW-0998">Cell outer membrane</keyword>
<dbReference type="EMBL" id="VUOD01000003">
    <property type="protein sequence ID" value="KAA2285271.1"/>
    <property type="molecule type" value="Genomic_DNA"/>
</dbReference>
<dbReference type="SUPFAM" id="SSF103088">
    <property type="entry name" value="OmpA-like"/>
    <property type="match status" value="1"/>
</dbReference>
<dbReference type="PROSITE" id="PS01068">
    <property type="entry name" value="OMPA_1"/>
    <property type="match status" value="1"/>
</dbReference>
<evidence type="ECO:0000313" key="7">
    <source>
        <dbReference type="Proteomes" id="UP000322165"/>
    </source>
</evidence>
<protein>
    <submittedName>
        <fullName evidence="6">OmpA family protein</fullName>
    </submittedName>
</protein>
<accession>A0A5B2ZDY0</accession>
<sequence length="195" mass="21509">MRTRMPILRHLATAAVIVGLAGCAGYVKRDEFDAAIAELRSADQQQQQRLDRLQAMMEERFGRYDARIAQLEGRLHVETTAHFAVDDATLRDADKPMLDDFARVIREHHPGVVVTVEGFADPSGPAAYNKRLGQRRAEAVRDYLVGQGLSAGQVRAVSYGEDRNRQIRVGATGEAGLANRRVALVIDFVEAVAAR</sequence>
<dbReference type="Gene3D" id="3.30.1330.60">
    <property type="entry name" value="OmpA-like domain"/>
    <property type="match status" value="1"/>
</dbReference>
<feature type="domain" description="OmpA-like" evidence="5">
    <location>
        <begin position="70"/>
        <end position="190"/>
    </location>
</feature>
<dbReference type="InterPro" id="IPR050330">
    <property type="entry name" value="Bact_OuterMem_StrucFunc"/>
</dbReference>
<dbReference type="RefSeq" id="WP_149860095.1">
    <property type="nucleotide sequence ID" value="NZ_VUOD01000003.1"/>
</dbReference>
<name>A0A5B2ZDY0_9GAMM</name>
<dbReference type="InterPro" id="IPR006664">
    <property type="entry name" value="OMP_bac"/>
</dbReference>
<comment type="subcellular location">
    <subcellularLocation>
        <location evidence="1">Cell outer membrane</location>
    </subcellularLocation>
</comment>
<dbReference type="InterPro" id="IPR036737">
    <property type="entry name" value="OmpA-like_sf"/>
</dbReference>
<evidence type="ECO:0000313" key="6">
    <source>
        <dbReference type="EMBL" id="KAA2285271.1"/>
    </source>
</evidence>
<evidence type="ECO:0000259" key="5">
    <source>
        <dbReference type="PROSITE" id="PS51123"/>
    </source>
</evidence>
<gene>
    <name evidence="6" type="ORF">F0415_04955</name>
</gene>
<evidence type="ECO:0000256" key="4">
    <source>
        <dbReference type="PROSITE-ProRule" id="PRU00473"/>
    </source>
</evidence>
<evidence type="ECO:0000256" key="1">
    <source>
        <dbReference type="ARBA" id="ARBA00004442"/>
    </source>
</evidence>
<dbReference type="PANTHER" id="PTHR30329">
    <property type="entry name" value="STATOR ELEMENT OF FLAGELLAR MOTOR COMPLEX"/>
    <property type="match status" value="1"/>
</dbReference>
<proteinExistence type="predicted"/>
<evidence type="ECO:0000256" key="3">
    <source>
        <dbReference type="ARBA" id="ARBA00023237"/>
    </source>
</evidence>
<dbReference type="PROSITE" id="PS51123">
    <property type="entry name" value="OMPA_2"/>
    <property type="match status" value="1"/>
</dbReference>
<keyword evidence="7" id="KW-1185">Reference proteome</keyword>
<evidence type="ECO:0000256" key="2">
    <source>
        <dbReference type="ARBA" id="ARBA00023136"/>
    </source>
</evidence>
<dbReference type="Pfam" id="PF00691">
    <property type="entry name" value="OmpA"/>
    <property type="match status" value="1"/>
</dbReference>
<dbReference type="Proteomes" id="UP000322165">
    <property type="component" value="Unassembled WGS sequence"/>
</dbReference>
<dbReference type="PROSITE" id="PS51257">
    <property type="entry name" value="PROKAR_LIPOPROTEIN"/>
    <property type="match status" value="1"/>
</dbReference>
<dbReference type="PANTHER" id="PTHR30329:SF21">
    <property type="entry name" value="LIPOPROTEIN YIAD-RELATED"/>
    <property type="match status" value="1"/>
</dbReference>
<comment type="caution">
    <text evidence="6">The sequence shown here is derived from an EMBL/GenBank/DDBJ whole genome shotgun (WGS) entry which is preliminary data.</text>
</comment>